<dbReference type="GO" id="GO:0003950">
    <property type="term" value="F:NAD+ poly-ADP-ribosyltransferase activity"/>
    <property type="evidence" value="ECO:0007669"/>
    <property type="project" value="InterPro"/>
</dbReference>
<keyword evidence="4" id="KW-0539">Nucleus</keyword>
<evidence type="ECO:0000256" key="4">
    <source>
        <dbReference type="ARBA" id="ARBA00023242"/>
    </source>
</evidence>
<dbReference type="Pfam" id="PF23467">
    <property type="entry name" value="WWE_5"/>
    <property type="match status" value="1"/>
</dbReference>
<organism evidence="9 10">
    <name type="scientific">Actinidia rufa</name>
    <dbReference type="NCBI Taxonomy" id="165716"/>
    <lineage>
        <taxon>Eukaryota</taxon>
        <taxon>Viridiplantae</taxon>
        <taxon>Streptophyta</taxon>
        <taxon>Embryophyta</taxon>
        <taxon>Tracheophyta</taxon>
        <taxon>Spermatophyta</taxon>
        <taxon>Magnoliopsida</taxon>
        <taxon>eudicotyledons</taxon>
        <taxon>Gunneridae</taxon>
        <taxon>Pentapetalae</taxon>
        <taxon>asterids</taxon>
        <taxon>Ericales</taxon>
        <taxon>Actinidiaceae</taxon>
        <taxon>Actinidia</taxon>
    </lineage>
</organism>
<feature type="domain" description="RST" evidence="8">
    <location>
        <begin position="501"/>
        <end position="572"/>
    </location>
</feature>
<feature type="region of interest" description="Disordered" evidence="6">
    <location>
        <begin position="40"/>
        <end position="64"/>
    </location>
</feature>
<sequence length="701" mass="79172">METKVAKVFNRGRRVVMDLKRKRSTLCEAYLTGAAGKMLSHRTPPNSPIDKFGKRRKLDGSKSKCGSHASQFKRSLLGYYSNFMRSGVPKRLMFYQDGVWSDFPQDLVGLIKKDLDMKKAAIEVDHNGQPFLLDLLHMMKLELRTGLGQPIAWIDEEGKCFFPEIFADDNNDCCHDGFDEDKQNRFTDPCGYQDIRLQVEIEVNDGSDCSTFKEHSGESTALVKKIQVDGKPAKGHYDVDVEDTCVRAFDMKVDEVVRGNQHKEENLVAYTNDMHGEMDSDSVRKIFLMGMGSLGGGYIVDLYRGSNQARLELFNKQIEITKRYRWDANIRYAWLPSSKGAISSIMMYGLGHCGTPEIKSTYGVGVHLSPANCAINSAIYCDVDENGVRHMVFCRVIMGSMELVHAGSEQSHPSSESFDSGVDDLQNPQNYIVWNVNKNTHIYPEYAVSFKASSDLEGCWIGNQSKLDTSRVQLDLNSSPNQLGINYPQIPAASVGSSTTRTPTSPWMPFRMLFAAVANKVPPEAMKLVETNYKLFMGKGISRDDFVQRLRMIVGDDLLKSILTNLQSKVGSLLLNDLICVKRTKFYLGKIPSKALKMVNLGVDQFKSDCDYYLARFECSLQPVFKSIRVRGIVRTVIEMVQRGKGRRRGRGRGNNANWGDEIYANLLIRRNDANQQEEENQRDELKQLRSRIAALKEVMQ</sequence>
<keyword evidence="2" id="KW-0217">Developmental protein</keyword>
<dbReference type="InterPro" id="IPR022003">
    <property type="entry name" value="RST"/>
</dbReference>
<name>A0A7J0H1Y5_9ERIC</name>
<evidence type="ECO:0000256" key="5">
    <source>
        <dbReference type="SAM" id="Coils"/>
    </source>
</evidence>
<accession>A0A7J0H1Y5</accession>
<evidence type="ECO:0000259" key="8">
    <source>
        <dbReference type="PROSITE" id="PS51879"/>
    </source>
</evidence>
<evidence type="ECO:0000256" key="6">
    <source>
        <dbReference type="SAM" id="MobiDB-lite"/>
    </source>
</evidence>
<dbReference type="Pfam" id="PF12174">
    <property type="entry name" value="RST"/>
    <property type="match status" value="1"/>
</dbReference>
<dbReference type="PANTHER" id="PTHR32263">
    <property type="entry name" value="INACTIVE POLY [ADP-RIBOSE] POLYMERASE SRO4-RELATED"/>
    <property type="match status" value="1"/>
</dbReference>
<dbReference type="EMBL" id="BJWL01000026">
    <property type="protein sequence ID" value="GFZ17113.1"/>
    <property type="molecule type" value="Genomic_DNA"/>
</dbReference>
<keyword evidence="3" id="KW-0346">Stress response</keyword>
<evidence type="ECO:0000256" key="1">
    <source>
        <dbReference type="ARBA" id="ARBA00004123"/>
    </source>
</evidence>
<dbReference type="GO" id="GO:0005634">
    <property type="term" value="C:nucleus"/>
    <property type="evidence" value="ECO:0007669"/>
    <property type="project" value="UniProtKB-SubCell"/>
</dbReference>
<gene>
    <name evidence="9" type="ORF">Acr_26g0003830</name>
</gene>
<evidence type="ECO:0000313" key="9">
    <source>
        <dbReference type="EMBL" id="GFZ17113.1"/>
    </source>
</evidence>
<dbReference type="InterPro" id="IPR057823">
    <property type="entry name" value="WWE_RCD1"/>
</dbReference>
<proteinExistence type="predicted"/>
<dbReference type="PANTHER" id="PTHR32263:SF5">
    <property type="entry name" value="INACTIVE POLY [ADP-RIBOSE] POLYMERASE SRO1-RELATED"/>
    <property type="match status" value="1"/>
</dbReference>
<evidence type="ECO:0000256" key="2">
    <source>
        <dbReference type="ARBA" id="ARBA00022473"/>
    </source>
</evidence>
<dbReference type="PROSITE" id="PS51879">
    <property type="entry name" value="RST"/>
    <property type="match status" value="1"/>
</dbReference>
<dbReference type="Gene3D" id="3.90.228.10">
    <property type="match status" value="1"/>
</dbReference>
<keyword evidence="5" id="KW-0175">Coiled coil</keyword>
<dbReference type="PROSITE" id="PS51059">
    <property type="entry name" value="PARP_CATALYTIC"/>
    <property type="match status" value="1"/>
</dbReference>
<comment type="subcellular location">
    <subcellularLocation>
        <location evidence="1">Nucleus</location>
    </subcellularLocation>
</comment>
<dbReference type="OrthoDB" id="6133115at2759"/>
<feature type="domain" description="PARP catalytic" evidence="7">
    <location>
        <begin position="254"/>
        <end position="472"/>
    </location>
</feature>
<dbReference type="AlphaFoldDB" id="A0A7J0H1Y5"/>
<dbReference type="Proteomes" id="UP000585474">
    <property type="component" value="Unassembled WGS sequence"/>
</dbReference>
<feature type="coiled-coil region" evidence="5">
    <location>
        <begin position="669"/>
        <end position="699"/>
    </location>
</feature>
<dbReference type="InterPro" id="IPR012317">
    <property type="entry name" value="Poly(ADP-ribose)pol_cat_dom"/>
</dbReference>
<evidence type="ECO:0000313" key="10">
    <source>
        <dbReference type="Proteomes" id="UP000585474"/>
    </source>
</evidence>
<protein>
    <submittedName>
        <fullName evidence="9">WWE protein-protein interaction domain protein family</fullName>
    </submittedName>
</protein>
<keyword evidence="10" id="KW-1185">Reference proteome</keyword>
<reference evidence="9 10" key="1">
    <citation type="submission" date="2019-07" db="EMBL/GenBank/DDBJ databases">
        <title>De Novo Assembly of kiwifruit Actinidia rufa.</title>
        <authorList>
            <person name="Sugita-Konishi S."/>
            <person name="Sato K."/>
            <person name="Mori E."/>
            <person name="Abe Y."/>
            <person name="Kisaki G."/>
            <person name="Hamano K."/>
            <person name="Suezawa K."/>
            <person name="Otani M."/>
            <person name="Fukuda T."/>
            <person name="Manabe T."/>
            <person name="Gomi K."/>
            <person name="Tabuchi M."/>
            <person name="Akimitsu K."/>
            <person name="Kataoka I."/>
        </authorList>
    </citation>
    <scope>NUCLEOTIDE SEQUENCE [LARGE SCALE GENOMIC DNA]</scope>
    <source>
        <strain evidence="10">cv. Fuchu</strain>
    </source>
</reference>
<dbReference type="SUPFAM" id="SSF56399">
    <property type="entry name" value="ADP-ribosylation"/>
    <property type="match status" value="1"/>
</dbReference>
<evidence type="ECO:0000256" key="3">
    <source>
        <dbReference type="ARBA" id="ARBA00023016"/>
    </source>
</evidence>
<comment type="caution">
    <text evidence="9">The sequence shown here is derived from an EMBL/GenBank/DDBJ whole genome shotgun (WGS) entry which is preliminary data.</text>
</comment>
<dbReference type="InterPro" id="IPR044964">
    <property type="entry name" value="RCD1/SRO1-5"/>
</dbReference>
<evidence type="ECO:0000259" key="7">
    <source>
        <dbReference type="PROSITE" id="PS51059"/>
    </source>
</evidence>